<accession>A0A1Y5SDY8</accession>
<organism evidence="1 2">
    <name type="scientific">Palleronia marisminoris</name>
    <dbReference type="NCBI Taxonomy" id="315423"/>
    <lineage>
        <taxon>Bacteria</taxon>
        <taxon>Pseudomonadati</taxon>
        <taxon>Pseudomonadota</taxon>
        <taxon>Alphaproteobacteria</taxon>
        <taxon>Rhodobacterales</taxon>
        <taxon>Roseobacteraceae</taxon>
        <taxon>Palleronia</taxon>
    </lineage>
</organism>
<proteinExistence type="predicted"/>
<keyword evidence="2" id="KW-1185">Reference proteome</keyword>
<dbReference type="STRING" id="315423.SAMN04488020_103205"/>
<dbReference type="Proteomes" id="UP000193870">
    <property type="component" value="Unassembled WGS sequence"/>
</dbReference>
<dbReference type="EMBL" id="FWFV01000003">
    <property type="protein sequence ID" value="SLN35455.1"/>
    <property type="molecule type" value="Genomic_DNA"/>
</dbReference>
<protein>
    <submittedName>
        <fullName evidence="1">Uncharacterized protein</fullName>
    </submittedName>
</protein>
<gene>
    <name evidence="1" type="ORF">PAM7066_01485</name>
</gene>
<reference evidence="1 2" key="1">
    <citation type="submission" date="2017-03" db="EMBL/GenBank/DDBJ databases">
        <authorList>
            <person name="Afonso C.L."/>
            <person name="Miller P.J."/>
            <person name="Scott M.A."/>
            <person name="Spackman E."/>
            <person name="Goraichik I."/>
            <person name="Dimitrov K.M."/>
            <person name="Suarez D.L."/>
            <person name="Swayne D.E."/>
        </authorList>
    </citation>
    <scope>NUCLEOTIDE SEQUENCE [LARGE SCALE GENOMIC DNA]</scope>
    <source>
        <strain evidence="1 2">CECT 7066</strain>
    </source>
</reference>
<sequence>MLWLSKKNIVAVTGRSKSTVDSRLAGLSFQKYGNNQNTYELSQCLARLRPDEVTPELYAAARDDGDDLHVGERPVRTAALLDRWFTRDIASRAQRIRNWFTARCSGVSESNVIIEHLPRLQYIAPLHPTALQWVTCGDHEHLPDFEWVVPFAIANVKHDPDWNRLFDPSDINQMENA</sequence>
<dbReference type="RefSeq" id="WP_085853491.1">
    <property type="nucleotide sequence ID" value="NZ_FOPF01000003.1"/>
</dbReference>
<name>A0A1Y5SDY8_9RHOB</name>
<evidence type="ECO:0000313" key="2">
    <source>
        <dbReference type="Proteomes" id="UP000193870"/>
    </source>
</evidence>
<dbReference type="AlphaFoldDB" id="A0A1Y5SDY8"/>
<evidence type="ECO:0000313" key="1">
    <source>
        <dbReference type="EMBL" id="SLN35455.1"/>
    </source>
</evidence>